<comment type="caution">
    <text evidence="2">The sequence shown here is derived from an EMBL/GenBank/DDBJ whole genome shotgun (WGS) entry which is preliminary data.</text>
</comment>
<accession>A0ABQ2JA17</accession>
<evidence type="ECO:0000313" key="2">
    <source>
        <dbReference type="EMBL" id="GGN43351.1"/>
    </source>
</evidence>
<organism evidence="2 3">
    <name type="scientific">Novosphingobium indicum</name>
    <dbReference type="NCBI Taxonomy" id="462949"/>
    <lineage>
        <taxon>Bacteria</taxon>
        <taxon>Pseudomonadati</taxon>
        <taxon>Pseudomonadota</taxon>
        <taxon>Alphaproteobacteria</taxon>
        <taxon>Sphingomonadales</taxon>
        <taxon>Sphingomonadaceae</taxon>
        <taxon>Novosphingobium</taxon>
    </lineage>
</organism>
<dbReference type="EMBL" id="BMLK01000003">
    <property type="protein sequence ID" value="GGN43351.1"/>
    <property type="molecule type" value="Genomic_DNA"/>
</dbReference>
<protein>
    <recommendedName>
        <fullName evidence="4">Beta/gamma crystallin 'Greek key' domain-containing protein</fullName>
    </recommendedName>
</protein>
<feature type="signal peptide" evidence="1">
    <location>
        <begin position="1"/>
        <end position="19"/>
    </location>
</feature>
<keyword evidence="3" id="KW-1185">Reference proteome</keyword>
<feature type="chain" id="PRO_5046730818" description="Beta/gamma crystallin 'Greek key' domain-containing protein" evidence="1">
    <location>
        <begin position="20"/>
        <end position="94"/>
    </location>
</feature>
<gene>
    <name evidence="2" type="ORF">GCM10011349_07340</name>
</gene>
<keyword evidence="1" id="KW-0732">Signal</keyword>
<evidence type="ECO:0008006" key="4">
    <source>
        <dbReference type="Google" id="ProtNLM"/>
    </source>
</evidence>
<sequence>MPHVALALPALFAASAAYAGPSPAEFANAVAEFTGKSVSVTDIRRLSCKGFDEEPTEAECKWQQRSEKKWKSFSTYVAVDRTGWHLIDAPSLNR</sequence>
<dbReference type="RefSeq" id="WP_188818335.1">
    <property type="nucleotide sequence ID" value="NZ_BMLK01000003.1"/>
</dbReference>
<evidence type="ECO:0000256" key="1">
    <source>
        <dbReference type="SAM" id="SignalP"/>
    </source>
</evidence>
<proteinExistence type="predicted"/>
<name>A0ABQ2JA17_9SPHN</name>
<reference evidence="3" key="1">
    <citation type="journal article" date="2019" name="Int. J. Syst. Evol. Microbiol.">
        <title>The Global Catalogue of Microorganisms (GCM) 10K type strain sequencing project: providing services to taxonomists for standard genome sequencing and annotation.</title>
        <authorList>
            <consortium name="The Broad Institute Genomics Platform"/>
            <consortium name="The Broad Institute Genome Sequencing Center for Infectious Disease"/>
            <person name="Wu L."/>
            <person name="Ma J."/>
        </authorList>
    </citation>
    <scope>NUCLEOTIDE SEQUENCE [LARGE SCALE GENOMIC DNA]</scope>
    <source>
        <strain evidence="3">CGMCC 1.6784</strain>
    </source>
</reference>
<evidence type="ECO:0000313" key="3">
    <source>
        <dbReference type="Proteomes" id="UP000605099"/>
    </source>
</evidence>
<dbReference type="Proteomes" id="UP000605099">
    <property type="component" value="Unassembled WGS sequence"/>
</dbReference>